<evidence type="ECO:0000313" key="2">
    <source>
        <dbReference type="EMBL" id="KAG8062459.1"/>
    </source>
</evidence>
<name>A0A8J5SB87_ZIZPA</name>
<dbReference type="AlphaFoldDB" id="A0A8J5SB87"/>
<organism evidence="2 3">
    <name type="scientific">Zizania palustris</name>
    <name type="common">Northern wild rice</name>
    <dbReference type="NCBI Taxonomy" id="103762"/>
    <lineage>
        <taxon>Eukaryota</taxon>
        <taxon>Viridiplantae</taxon>
        <taxon>Streptophyta</taxon>
        <taxon>Embryophyta</taxon>
        <taxon>Tracheophyta</taxon>
        <taxon>Spermatophyta</taxon>
        <taxon>Magnoliopsida</taxon>
        <taxon>Liliopsida</taxon>
        <taxon>Poales</taxon>
        <taxon>Poaceae</taxon>
        <taxon>BOP clade</taxon>
        <taxon>Oryzoideae</taxon>
        <taxon>Oryzeae</taxon>
        <taxon>Zizaniinae</taxon>
        <taxon>Zizania</taxon>
    </lineage>
</organism>
<reference evidence="2" key="1">
    <citation type="journal article" date="2021" name="bioRxiv">
        <title>Whole Genome Assembly and Annotation of Northern Wild Rice, Zizania palustris L., Supports a Whole Genome Duplication in the Zizania Genus.</title>
        <authorList>
            <person name="Haas M."/>
            <person name="Kono T."/>
            <person name="Macchietto M."/>
            <person name="Millas R."/>
            <person name="McGilp L."/>
            <person name="Shao M."/>
            <person name="Duquette J."/>
            <person name="Hirsch C.N."/>
            <person name="Kimball J."/>
        </authorList>
    </citation>
    <scope>NUCLEOTIDE SEQUENCE</scope>
    <source>
        <tissue evidence="2">Fresh leaf tissue</tissue>
    </source>
</reference>
<feature type="region of interest" description="Disordered" evidence="1">
    <location>
        <begin position="1"/>
        <end position="51"/>
    </location>
</feature>
<comment type="caution">
    <text evidence="2">The sequence shown here is derived from an EMBL/GenBank/DDBJ whole genome shotgun (WGS) entry which is preliminary data.</text>
</comment>
<sequence>MPSLDGGCEKLPRRRRGREAIEEMSRRSSKGAAATSRRTRRAERQQQQPLPPLVFASNPVFVCEDDPGDLLKPRYGTGSLHALVRGEVLAGSGDDGVKRRLLPLPLPPSRTHLEGRGGTGLPAWHVGPTIVVGPHGRVMRMVAPAQQDPFLAAYVACTKGKSAAPATKQGQPQPQPKRNTKKKRGEATAMRAGCGMWNGWAAGASYAGVMSCRLGSAVTVLHGGAPAPPPAADAPAESPAHPRLDLSRPPAVLPGRRRTPN</sequence>
<feature type="region of interest" description="Disordered" evidence="1">
    <location>
        <begin position="163"/>
        <end position="188"/>
    </location>
</feature>
<feature type="region of interest" description="Disordered" evidence="1">
    <location>
        <begin position="221"/>
        <end position="261"/>
    </location>
</feature>
<keyword evidence="3" id="KW-1185">Reference proteome</keyword>
<accession>A0A8J5SB87</accession>
<proteinExistence type="predicted"/>
<evidence type="ECO:0000313" key="3">
    <source>
        <dbReference type="Proteomes" id="UP000729402"/>
    </source>
</evidence>
<gene>
    <name evidence="2" type="ORF">GUJ93_ZPchr0003g17508</name>
</gene>
<dbReference type="OrthoDB" id="611517at2759"/>
<reference evidence="2" key="2">
    <citation type="submission" date="2021-02" db="EMBL/GenBank/DDBJ databases">
        <authorList>
            <person name="Kimball J.A."/>
            <person name="Haas M.W."/>
            <person name="Macchietto M."/>
            <person name="Kono T."/>
            <person name="Duquette J."/>
            <person name="Shao M."/>
        </authorList>
    </citation>
    <scope>NUCLEOTIDE SEQUENCE</scope>
    <source>
        <tissue evidence="2">Fresh leaf tissue</tissue>
    </source>
</reference>
<dbReference type="EMBL" id="JAAALK010000286">
    <property type="protein sequence ID" value="KAG8062459.1"/>
    <property type="molecule type" value="Genomic_DNA"/>
</dbReference>
<evidence type="ECO:0000256" key="1">
    <source>
        <dbReference type="SAM" id="MobiDB-lite"/>
    </source>
</evidence>
<protein>
    <submittedName>
        <fullName evidence="2">Uncharacterized protein</fullName>
    </submittedName>
</protein>
<dbReference type="Proteomes" id="UP000729402">
    <property type="component" value="Unassembled WGS sequence"/>
</dbReference>